<proteinExistence type="predicted"/>
<reference evidence="8" key="1">
    <citation type="submission" date="2023-03" db="EMBL/GenBank/DDBJ databases">
        <title>Massive genome expansion in bonnet fungi (Mycena s.s.) driven by repeated elements and novel gene families across ecological guilds.</title>
        <authorList>
            <consortium name="Lawrence Berkeley National Laboratory"/>
            <person name="Harder C.B."/>
            <person name="Miyauchi S."/>
            <person name="Viragh M."/>
            <person name="Kuo A."/>
            <person name="Thoen E."/>
            <person name="Andreopoulos B."/>
            <person name="Lu D."/>
            <person name="Skrede I."/>
            <person name="Drula E."/>
            <person name="Henrissat B."/>
            <person name="Morin E."/>
            <person name="Kohler A."/>
            <person name="Barry K."/>
            <person name="LaButti K."/>
            <person name="Morin E."/>
            <person name="Salamov A."/>
            <person name="Lipzen A."/>
            <person name="Mereny Z."/>
            <person name="Hegedus B."/>
            <person name="Baldrian P."/>
            <person name="Stursova M."/>
            <person name="Weitz H."/>
            <person name="Taylor A."/>
            <person name="Grigoriev I.V."/>
            <person name="Nagy L.G."/>
            <person name="Martin F."/>
            <person name="Kauserud H."/>
        </authorList>
    </citation>
    <scope>NUCLEOTIDE SEQUENCE</scope>
    <source>
        <strain evidence="8">CBHHK067</strain>
    </source>
</reference>
<accession>A0AAD7BCH1</accession>
<keyword evidence="4 5" id="KW-0440">LIM domain</keyword>
<dbReference type="PROSITE" id="PS00478">
    <property type="entry name" value="LIM_DOMAIN_1"/>
    <property type="match status" value="2"/>
</dbReference>
<keyword evidence="2" id="KW-0677">Repeat</keyword>
<dbReference type="PROSITE" id="PS50023">
    <property type="entry name" value="LIM_DOMAIN_2"/>
    <property type="match status" value="1"/>
</dbReference>
<evidence type="ECO:0000256" key="2">
    <source>
        <dbReference type="ARBA" id="ARBA00022737"/>
    </source>
</evidence>
<protein>
    <recommendedName>
        <fullName evidence="7">LIM zinc-binding domain-containing protein</fullName>
    </recommendedName>
</protein>
<dbReference type="Pfam" id="PF00412">
    <property type="entry name" value="LIM"/>
    <property type="match status" value="2"/>
</dbReference>
<dbReference type="Proteomes" id="UP001221757">
    <property type="component" value="Unassembled WGS sequence"/>
</dbReference>
<keyword evidence="1 5" id="KW-0479">Metal-binding</keyword>
<evidence type="ECO:0000313" key="8">
    <source>
        <dbReference type="EMBL" id="KAJ7616747.1"/>
    </source>
</evidence>
<evidence type="ECO:0000256" key="5">
    <source>
        <dbReference type="PROSITE-ProRule" id="PRU00125"/>
    </source>
</evidence>
<dbReference type="PANTHER" id="PTHR24212">
    <property type="entry name" value="ZYXIN/TRIP6"/>
    <property type="match status" value="1"/>
</dbReference>
<name>A0AAD7BCH1_MYCRO</name>
<gene>
    <name evidence="8" type="ORF">B0H17DRAFT_662612</name>
</gene>
<dbReference type="InterPro" id="IPR001781">
    <property type="entry name" value="Znf_LIM"/>
</dbReference>
<dbReference type="AlphaFoldDB" id="A0AAD7BCH1"/>
<dbReference type="GO" id="GO:0046872">
    <property type="term" value="F:metal ion binding"/>
    <property type="evidence" value="ECO:0007669"/>
    <property type="project" value="UniProtKB-KW"/>
</dbReference>
<evidence type="ECO:0000256" key="1">
    <source>
        <dbReference type="ARBA" id="ARBA00022723"/>
    </source>
</evidence>
<evidence type="ECO:0000313" key="9">
    <source>
        <dbReference type="Proteomes" id="UP001221757"/>
    </source>
</evidence>
<feature type="region of interest" description="Disordered" evidence="6">
    <location>
        <begin position="1"/>
        <end position="21"/>
    </location>
</feature>
<feature type="domain" description="LIM zinc-binding" evidence="7">
    <location>
        <begin position="120"/>
        <end position="179"/>
    </location>
</feature>
<feature type="region of interest" description="Disordered" evidence="6">
    <location>
        <begin position="183"/>
        <end position="210"/>
    </location>
</feature>
<evidence type="ECO:0000256" key="6">
    <source>
        <dbReference type="SAM" id="MobiDB-lite"/>
    </source>
</evidence>
<comment type="caution">
    <text evidence="8">The sequence shown here is derived from an EMBL/GenBank/DDBJ whole genome shotgun (WGS) entry which is preliminary data.</text>
</comment>
<sequence length="219" mass="24361">MGVDPGVSLMGTLHDEDDDDRDYDANLDARLAAQDVETAPKKPDYTLTTYHRRDSDVDDALCPGCNRPAATEQGGLVVAFGQSFFHVDCFKCAKCGEQVTADTNLLLLSDGSPICAHCSYSCTVCRDPILDEAIMTGDDSYHVRCFKCRVCMNQIDELVFAKTSQGIYCMQCHNERMIKIRRHNQKKAEREKAAGMHGSTSSRHRDARQRPLALMEGAF</sequence>
<evidence type="ECO:0000256" key="3">
    <source>
        <dbReference type="ARBA" id="ARBA00022833"/>
    </source>
</evidence>
<dbReference type="EMBL" id="JARKIE010000792">
    <property type="protein sequence ID" value="KAJ7616747.1"/>
    <property type="molecule type" value="Genomic_DNA"/>
</dbReference>
<dbReference type="SMART" id="SM00132">
    <property type="entry name" value="LIM"/>
    <property type="match status" value="2"/>
</dbReference>
<organism evidence="8 9">
    <name type="scientific">Mycena rosella</name>
    <name type="common">Pink bonnet</name>
    <name type="synonym">Agaricus rosellus</name>
    <dbReference type="NCBI Taxonomy" id="1033263"/>
    <lineage>
        <taxon>Eukaryota</taxon>
        <taxon>Fungi</taxon>
        <taxon>Dikarya</taxon>
        <taxon>Basidiomycota</taxon>
        <taxon>Agaricomycotina</taxon>
        <taxon>Agaricomycetes</taxon>
        <taxon>Agaricomycetidae</taxon>
        <taxon>Agaricales</taxon>
        <taxon>Marasmiineae</taxon>
        <taxon>Mycenaceae</taxon>
        <taxon>Mycena</taxon>
    </lineage>
</organism>
<keyword evidence="3 5" id="KW-0862">Zinc</keyword>
<dbReference type="PANTHER" id="PTHR24212:SF8">
    <property type="entry name" value="LIM ZINC FINGER DOMAIN CONTAINING PROTEIN"/>
    <property type="match status" value="1"/>
</dbReference>
<keyword evidence="9" id="KW-1185">Reference proteome</keyword>
<evidence type="ECO:0000259" key="7">
    <source>
        <dbReference type="PROSITE" id="PS50023"/>
    </source>
</evidence>
<dbReference type="Gene3D" id="2.10.110.10">
    <property type="entry name" value="Cysteine Rich Protein"/>
    <property type="match status" value="2"/>
</dbReference>
<evidence type="ECO:0000256" key="4">
    <source>
        <dbReference type="ARBA" id="ARBA00023038"/>
    </source>
</evidence>
<dbReference type="GO" id="GO:0030695">
    <property type="term" value="F:GTPase regulator activity"/>
    <property type="evidence" value="ECO:0007669"/>
    <property type="project" value="UniProtKB-ARBA"/>
</dbReference>